<dbReference type="RefSeq" id="WP_326297858.1">
    <property type="nucleotide sequence ID" value="NZ_JAYLLH010000017.1"/>
</dbReference>
<proteinExistence type="predicted"/>
<evidence type="ECO:0000256" key="1">
    <source>
        <dbReference type="SAM" id="MobiDB-lite"/>
    </source>
</evidence>
<feature type="compositionally biased region" description="Low complexity" evidence="1">
    <location>
        <begin position="89"/>
        <end position="105"/>
    </location>
</feature>
<dbReference type="Gene3D" id="1.10.150.20">
    <property type="entry name" value="5' to 3' exonuclease, C-terminal subdomain"/>
    <property type="match status" value="1"/>
</dbReference>
<dbReference type="InterPro" id="IPR010995">
    <property type="entry name" value="DNA_repair_Rad51/TF_NusA_a-hlx"/>
</dbReference>
<dbReference type="EMBL" id="JAYLLH010000017">
    <property type="protein sequence ID" value="MEC3862120.1"/>
    <property type="molecule type" value="Genomic_DNA"/>
</dbReference>
<feature type="compositionally biased region" description="Basic residues" evidence="1">
    <location>
        <begin position="159"/>
        <end position="171"/>
    </location>
</feature>
<reference evidence="2 3" key="1">
    <citation type="submission" date="2024-01" db="EMBL/GenBank/DDBJ databases">
        <title>Mesobacterium rodlantinim sp. nov., isolated from shallow sea hydrothermal systems off Kueishantao Island.</title>
        <authorList>
            <person name="Su Z."/>
            <person name="Tang K."/>
        </authorList>
    </citation>
    <scope>NUCLEOTIDE SEQUENCE [LARGE SCALE GENOMIC DNA]</scope>
    <source>
        <strain evidence="2 3">TK19101</strain>
    </source>
</reference>
<comment type="caution">
    <text evidence="2">The sequence shown here is derived from an EMBL/GenBank/DDBJ whole genome shotgun (WGS) entry which is preliminary data.</text>
</comment>
<sequence length="171" mass="17673">MIPIKTVRGVGPALAQLLEDAGMRSAEEVAAAPPEALLALRGLGARRVPAIHQAAKAMVQAKIADEAAHERAATFDPALAAPPAQAVDESAPAAPGLEAPAAMAETPPLKKKKKKTKDPAAKADASKKKKSKAKGADDKKKSGKSTKSSKKADDSGAKKDKKKKKSSKKKN</sequence>
<dbReference type="Proteomes" id="UP001348149">
    <property type="component" value="Unassembled WGS sequence"/>
</dbReference>
<dbReference type="SUPFAM" id="SSF47794">
    <property type="entry name" value="Rad51 N-terminal domain-like"/>
    <property type="match status" value="1"/>
</dbReference>
<protein>
    <submittedName>
        <fullName evidence="2">Helix-hairpin-helix domain-containing protein</fullName>
    </submittedName>
</protein>
<keyword evidence="3" id="KW-1185">Reference proteome</keyword>
<feature type="region of interest" description="Disordered" evidence="1">
    <location>
        <begin position="66"/>
        <end position="171"/>
    </location>
</feature>
<gene>
    <name evidence="2" type="ORF">VK792_12570</name>
</gene>
<accession>A0ABU6HJU4</accession>
<dbReference type="Pfam" id="PF14520">
    <property type="entry name" value="HHH_5"/>
    <property type="match status" value="1"/>
</dbReference>
<name>A0ABU6HJU4_9RHOB</name>
<feature type="compositionally biased region" description="Basic and acidic residues" evidence="1">
    <location>
        <begin position="117"/>
        <end position="126"/>
    </location>
</feature>
<evidence type="ECO:0000313" key="3">
    <source>
        <dbReference type="Proteomes" id="UP001348149"/>
    </source>
</evidence>
<evidence type="ECO:0000313" key="2">
    <source>
        <dbReference type="EMBL" id="MEC3862120.1"/>
    </source>
</evidence>
<organism evidence="2 3">
    <name type="scientific">Mesobacterium hydrothermale</name>
    <dbReference type="NCBI Taxonomy" id="3111907"/>
    <lineage>
        <taxon>Bacteria</taxon>
        <taxon>Pseudomonadati</taxon>
        <taxon>Pseudomonadota</taxon>
        <taxon>Alphaproteobacteria</taxon>
        <taxon>Rhodobacterales</taxon>
        <taxon>Roseobacteraceae</taxon>
        <taxon>Mesobacterium</taxon>
    </lineage>
</organism>